<keyword evidence="3" id="KW-1185">Reference proteome</keyword>
<feature type="compositionally biased region" description="Acidic residues" evidence="1">
    <location>
        <begin position="112"/>
        <end position="122"/>
    </location>
</feature>
<dbReference type="Proteomes" id="UP000256253">
    <property type="component" value="Unassembled WGS sequence"/>
</dbReference>
<proteinExistence type="predicted"/>
<name>A0A3D9UYL2_9MICO</name>
<sequence length="157" mass="17944">MTNDEILDDAELFLARTSLRLIGPLPGECLVCYLARMLGEWGCRGPRFIDHYRDTVAPRATALRERLSRMGACCCDCEVFLNVYELRREPPPIGGIERILMEFDEDLDPDEFGDGFDDEFGDDPTSSGGERPPCQGVRRGSTQPCANWQRQYRARYW</sequence>
<evidence type="ECO:0000313" key="2">
    <source>
        <dbReference type="EMBL" id="REF29911.1"/>
    </source>
</evidence>
<comment type="caution">
    <text evidence="2">The sequence shown here is derived from an EMBL/GenBank/DDBJ whole genome shotgun (WGS) entry which is preliminary data.</text>
</comment>
<evidence type="ECO:0000313" key="3">
    <source>
        <dbReference type="Proteomes" id="UP000256253"/>
    </source>
</evidence>
<organism evidence="2 3">
    <name type="scientific">Calidifontibacter indicus</name>
    <dbReference type="NCBI Taxonomy" id="419650"/>
    <lineage>
        <taxon>Bacteria</taxon>
        <taxon>Bacillati</taxon>
        <taxon>Actinomycetota</taxon>
        <taxon>Actinomycetes</taxon>
        <taxon>Micrococcales</taxon>
        <taxon>Dermacoccaceae</taxon>
        <taxon>Calidifontibacter</taxon>
    </lineage>
</organism>
<dbReference type="InterPro" id="IPR024248">
    <property type="entry name" value="DUF2695"/>
</dbReference>
<protein>
    <submittedName>
        <fullName evidence="2">Uncharacterized protein DUF2695</fullName>
    </submittedName>
</protein>
<dbReference type="EMBL" id="QTUA01000001">
    <property type="protein sequence ID" value="REF29911.1"/>
    <property type="molecule type" value="Genomic_DNA"/>
</dbReference>
<dbReference type="AlphaFoldDB" id="A0A3D9UYL2"/>
<feature type="region of interest" description="Disordered" evidence="1">
    <location>
        <begin position="112"/>
        <end position="143"/>
    </location>
</feature>
<evidence type="ECO:0000256" key="1">
    <source>
        <dbReference type="SAM" id="MobiDB-lite"/>
    </source>
</evidence>
<dbReference type="Pfam" id="PF10905">
    <property type="entry name" value="DUF2695"/>
    <property type="match status" value="1"/>
</dbReference>
<reference evidence="2 3" key="1">
    <citation type="submission" date="2018-08" db="EMBL/GenBank/DDBJ databases">
        <title>Sequencing the genomes of 1000 actinobacteria strains.</title>
        <authorList>
            <person name="Klenk H.-P."/>
        </authorList>
    </citation>
    <scope>NUCLEOTIDE SEQUENCE [LARGE SCALE GENOMIC DNA]</scope>
    <source>
        <strain evidence="2 3">DSM 22967</strain>
    </source>
</reference>
<accession>A0A3D9UYL2</accession>
<dbReference type="RefSeq" id="WP_170143989.1">
    <property type="nucleotide sequence ID" value="NZ_QTUA01000001.1"/>
</dbReference>
<gene>
    <name evidence="2" type="ORF">DFJ65_0895</name>
</gene>